<dbReference type="Pfam" id="PF03331">
    <property type="entry name" value="LpxC"/>
    <property type="match status" value="1"/>
</dbReference>
<evidence type="ECO:0000313" key="13">
    <source>
        <dbReference type="EMBL" id="TQV70825.1"/>
    </source>
</evidence>
<dbReference type="GO" id="GO:0009245">
    <property type="term" value="P:lipid A biosynthetic process"/>
    <property type="evidence" value="ECO:0007669"/>
    <property type="project" value="UniProtKB-UniRule"/>
</dbReference>
<comment type="caution">
    <text evidence="13">The sequence shown here is derived from an EMBL/GenBank/DDBJ whole genome shotgun (WGS) entry which is preliminary data.</text>
</comment>
<dbReference type="RefSeq" id="WP_142899632.1">
    <property type="nucleotide sequence ID" value="NZ_ML660066.1"/>
</dbReference>
<dbReference type="EMBL" id="VHSH01000015">
    <property type="protein sequence ID" value="TQV70825.1"/>
    <property type="molecule type" value="Genomic_DNA"/>
</dbReference>
<feature type="active site" description="Proton donor" evidence="12">
    <location>
        <position position="274"/>
    </location>
</feature>
<dbReference type="NCBIfam" id="TIGR00325">
    <property type="entry name" value="lpxC"/>
    <property type="match status" value="1"/>
</dbReference>
<dbReference type="InterPro" id="IPR020568">
    <property type="entry name" value="Ribosomal_Su5_D2-typ_SF"/>
</dbReference>
<comment type="cofactor">
    <cofactor evidence="1 12">
        <name>Zn(2+)</name>
        <dbReference type="ChEBI" id="CHEBI:29105"/>
    </cofactor>
</comment>
<dbReference type="PANTHER" id="PTHR33694">
    <property type="entry name" value="UDP-3-O-ACYL-N-ACETYLGLUCOSAMINE DEACETYLASE 1, MITOCHONDRIAL-RELATED"/>
    <property type="match status" value="1"/>
</dbReference>
<dbReference type="GO" id="GO:0103117">
    <property type="term" value="F:UDP-3-O-acyl-N-acetylglucosamine deacetylase activity"/>
    <property type="evidence" value="ECO:0007669"/>
    <property type="project" value="UniProtKB-UniRule"/>
</dbReference>
<dbReference type="GO" id="GO:0046872">
    <property type="term" value="F:metal ion binding"/>
    <property type="evidence" value="ECO:0007669"/>
    <property type="project" value="UniProtKB-KW"/>
</dbReference>
<feature type="binding site" evidence="12">
    <location>
        <position position="251"/>
    </location>
    <ligand>
        <name>Zn(2+)</name>
        <dbReference type="ChEBI" id="CHEBI:29105"/>
    </ligand>
</feature>
<comment type="pathway">
    <text evidence="3 12">Glycolipid biosynthesis; lipid IV(A) biosynthesis; lipid IV(A) from (3R)-3-hydroxytetradecanoyl-[acyl-carrier-protein] and UDP-N-acetyl-alpha-D-glucosamine: step 2/6.</text>
</comment>
<dbReference type="OrthoDB" id="9802746at2"/>
<dbReference type="InterPro" id="IPR015870">
    <property type="entry name" value="UDP-acyl_N-AcGlcN_deAcase_N"/>
</dbReference>
<keyword evidence="5 12" id="KW-0444">Lipid biosynthesis</keyword>
<accession>A0A545T0S7</accession>
<comment type="function">
    <text evidence="2 12">Catalyzes the hydrolysis of UDP-3-O-myristoyl-N-acetylglucosamine to form UDP-3-O-myristoylglucosamine and acetate, the committed step in lipid A biosynthesis.</text>
</comment>
<comment type="similarity">
    <text evidence="12">Belongs to the LpxC family.</text>
</comment>
<dbReference type="GO" id="GO:0016020">
    <property type="term" value="C:membrane"/>
    <property type="evidence" value="ECO:0007669"/>
    <property type="project" value="GOC"/>
</dbReference>
<proteinExistence type="inferred from homology"/>
<comment type="catalytic activity">
    <reaction evidence="11 12">
        <text>a UDP-3-O-[(3R)-3-hydroxyacyl]-N-acetyl-alpha-D-glucosamine + H2O = a UDP-3-O-[(3R)-3-hydroxyacyl]-alpha-D-glucosamine + acetate</text>
        <dbReference type="Rhea" id="RHEA:67816"/>
        <dbReference type="ChEBI" id="CHEBI:15377"/>
        <dbReference type="ChEBI" id="CHEBI:30089"/>
        <dbReference type="ChEBI" id="CHEBI:137740"/>
        <dbReference type="ChEBI" id="CHEBI:173225"/>
        <dbReference type="EC" id="3.5.1.108"/>
    </reaction>
</comment>
<evidence type="ECO:0000256" key="9">
    <source>
        <dbReference type="ARBA" id="ARBA00022833"/>
    </source>
</evidence>
<evidence type="ECO:0000256" key="5">
    <source>
        <dbReference type="ARBA" id="ARBA00022516"/>
    </source>
</evidence>
<sequence length="320" mass="34900">MTDHIRTPGEFVFQKTLKNSIHCSGVGLHSGAKINMTLLPAPANTGVVFRRVDIQGGHNEVKASWENAIETPLCTTLVGKDGLKIATTEHLMSALAGYEIDNVIVELNGAEVPVMDGSAAPFVFLIECAGTVEQDTPRRALRILKHVETAESHRSASMAPGKGFSINFEIDFDSRAVGRQEWFVEMSQTAFKREVSRARTFGFLQEFDKLLELGLARGGSLDNAVVISGDTVMNEGGLRYDDEFVRHKVLDSIGDLYLIGGPIIGHFHGVRAGHALTLRLIKTLFAQENAWEWVDMTHGDLMTPPLAAPVRLQPAVAAQA</sequence>
<evidence type="ECO:0000256" key="10">
    <source>
        <dbReference type="ARBA" id="ARBA00023098"/>
    </source>
</evidence>
<organism evidence="13 14">
    <name type="scientific">Denitrobaculum tricleocarpae</name>
    <dbReference type="NCBI Taxonomy" id="2591009"/>
    <lineage>
        <taxon>Bacteria</taxon>
        <taxon>Pseudomonadati</taxon>
        <taxon>Pseudomonadota</taxon>
        <taxon>Alphaproteobacteria</taxon>
        <taxon>Rhodospirillales</taxon>
        <taxon>Rhodospirillaceae</taxon>
        <taxon>Denitrobaculum</taxon>
    </lineage>
</organism>
<evidence type="ECO:0000256" key="7">
    <source>
        <dbReference type="ARBA" id="ARBA00022723"/>
    </source>
</evidence>
<reference evidence="13 14" key="1">
    <citation type="submission" date="2019-06" db="EMBL/GenBank/DDBJ databases">
        <title>Whole genome sequence for Rhodospirillaceae sp. R148.</title>
        <authorList>
            <person name="Wang G."/>
        </authorList>
    </citation>
    <scope>NUCLEOTIDE SEQUENCE [LARGE SCALE GENOMIC DNA]</scope>
    <source>
        <strain evidence="13 14">R148</strain>
    </source>
</reference>
<evidence type="ECO:0000256" key="1">
    <source>
        <dbReference type="ARBA" id="ARBA00001947"/>
    </source>
</evidence>
<evidence type="ECO:0000256" key="12">
    <source>
        <dbReference type="HAMAP-Rule" id="MF_00388"/>
    </source>
</evidence>
<evidence type="ECO:0000256" key="4">
    <source>
        <dbReference type="ARBA" id="ARBA00012745"/>
    </source>
</evidence>
<evidence type="ECO:0000313" key="14">
    <source>
        <dbReference type="Proteomes" id="UP000315252"/>
    </source>
</evidence>
<evidence type="ECO:0000256" key="8">
    <source>
        <dbReference type="ARBA" id="ARBA00022801"/>
    </source>
</evidence>
<dbReference type="UniPathway" id="UPA00359">
    <property type="reaction ID" value="UER00478"/>
</dbReference>
<evidence type="ECO:0000256" key="11">
    <source>
        <dbReference type="ARBA" id="ARBA00024535"/>
    </source>
</evidence>
<dbReference type="Proteomes" id="UP000315252">
    <property type="component" value="Unassembled WGS sequence"/>
</dbReference>
<feature type="binding site" evidence="12">
    <location>
        <position position="247"/>
    </location>
    <ligand>
        <name>Zn(2+)</name>
        <dbReference type="ChEBI" id="CHEBI:29105"/>
    </ligand>
</feature>
<keyword evidence="8 12" id="KW-0378">Hydrolase</keyword>
<keyword evidence="6 12" id="KW-0441">Lipid A biosynthesis</keyword>
<gene>
    <name evidence="12" type="primary">lpxC</name>
    <name evidence="13" type="ORF">FKG95_27275</name>
</gene>
<dbReference type="HAMAP" id="MF_00388">
    <property type="entry name" value="LpxC"/>
    <property type="match status" value="1"/>
</dbReference>
<dbReference type="Gene3D" id="3.30.1700.10">
    <property type="entry name" value="lpxc deacetylase, domain 2"/>
    <property type="match status" value="1"/>
</dbReference>
<evidence type="ECO:0000256" key="3">
    <source>
        <dbReference type="ARBA" id="ARBA00005002"/>
    </source>
</evidence>
<name>A0A545T0S7_9PROT</name>
<evidence type="ECO:0000256" key="6">
    <source>
        <dbReference type="ARBA" id="ARBA00022556"/>
    </source>
</evidence>
<dbReference type="AlphaFoldDB" id="A0A545T0S7"/>
<dbReference type="EC" id="3.5.1.108" evidence="4 12"/>
<protein>
    <recommendedName>
        <fullName evidence="4 12">UDP-3-O-acyl-N-acetylglucosamine deacetylase</fullName>
        <shortName evidence="12">UDP-3-O-acyl-GlcNAc deacetylase</shortName>
        <ecNumber evidence="4 12">3.5.1.108</ecNumber>
    </recommendedName>
    <alternativeName>
        <fullName evidence="12">UDP-3-O-[R-3-hydroxymyristoyl]-N-acetylglucosamine deacetylase</fullName>
    </alternativeName>
</protein>
<keyword evidence="14" id="KW-1185">Reference proteome</keyword>
<dbReference type="PANTHER" id="PTHR33694:SF1">
    <property type="entry name" value="UDP-3-O-ACYL-N-ACETYLGLUCOSAMINE DEACETYLASE 1, MITOCHONDRIAL-RELATED"/>
    <property type="match status" value="1"/>
</dbReference>
<dbReference type="Gene3D" id="3.30.230.20">
    <property type="entry name" value="lpxc deacetylase, domain 1"/>
    <property type="match status" value="1"/>
</dbReference>
<dbReference type="SUPFAM" id="SSF54211">
    <property type="entry name" value="Ribosomal protein S5 domain 2-like"/>
    <property type="match status" value="2"/>
</dbReference>
<evidence type="ECO:0000256" key="2">
    <source>
        <dbReference type="ARBA" id="ARBA00002923"/>
    </source>
</evidence>
<dbReference type="InterPro" id="IPR004463">
    <property type="entry name" value="UDP-acyl_GlcNac_deAcase"/>
</dbReference>
<dbReference type="InterPro" id="IPR011334">
    <property type="entry name" value="UDP-acyl_GlcNac_deAcase_C"/>
</dbReference>
<keyword evidence="9 12" id="KW-0862">Zinc</keyword>
<feature type="binding site" evidence="12">
    <location>
        <position position="90"/>
    </location>
    <ligand>
        <name>Zn(2+)</name>
        <dbReference type="ChEBI" id="CHEBI:29105"/>
    </ligand>
</feature>
<keyword evidence="10 12" id="KW-0443">Lipid metabolism</keyword>
<keyword evidence="7 12" id="KW-0479">Metal-binding</keyword>